<sequence>MGHGPTAGEVLTTMVRQAAGAVAETEAAAIADEPDGVHQHRVRVRRLRSILAGLRPLIDEVAAQRLRVEYGAWGGQLGLVRDIEVLADVAEEALTDLGVEDPQVWRRLVDARREEYRRDHARLVELAETPRAVERTRLLAEFARHPLLVDPAARARDALAEALRREARRVRDAAGRVDGTIASYHAVRKAGRRLRYLAEAVRDAAPELFGAEVDELAEAGDDIHGSLGDHRDALVFAHTLEQARALAGRAGEPVLVYDELLADAHARAGAKLESLDPALAAVRHAAHRLP</sequence>
<dbReference type="InterPro" id="IPR038186">
    <property type="entry name" value="CHAD_dom_sf"/>
</dbReference>
<keyword evidence="3" id="KW-1185">Reference proteome</keyword>
<evidence type="ECO:0000259" key="1">
    <source>
        <dbReference type="PROSITE" id="PS51708"/>
    </source>
</evidence>
<dbReference type="Pfam" id="PF05235">
    <property type="entry name" value="CHAD"/>
    <property type="match status" value="1"/>
</dbReference>
<protein>
    <submittedName>
        <fullName evidence="2">CHAD domain-containing protein</fullName>
    </submittedName>
</protein>
<dbReference type="Gene3D" id="1.40.20.10">
    <property type="entry name" value="CHAD domain"/>
    <property type="match status" value="1"/>
</dbReference>
<dbReference type="PANTHER" id="PTHR39339:SF1">
    <property type="entry name" value="CHAD DOMAIN-CONTAINING PROTEIN"/>
    <property type="match status" value="1"/>
</dbReference>
<dbReference type="SMART" id="SM00880">
    <property type="entry name" value="CHAD"/>
    <property type="match status" value="1"/>
</dbReference>
<dbReference type="RefSeq" id="WP_184750319.1">
    <property type="nucleotide sequence ID" value="NZ_BAAAJR010000010.1"/>
</dbReference>
<dbReference type="AlphaFoldDB" id="A0A7X0KUI4"/>
<dbReference type="EMBL" id="JACHML010000001">
    <property type="protein sequence ID" value="MBB6391159.1"/>
    <property type="molecule type" value="Genomic_DNA"/>
</dbReference>
<name>A0A7X0KUI4_9MICO</name>
<comment type="caution">
    <text evidence="2">The sequence shown here is derived from an EMBL/GenBank/DDBJ whole genome shotgun (WGS) entry which is preliminary data.</text>
</comment>
<accession>A0A7X0KUI4</accession>
<evidence type="ECO:0000313" key="2">
    <source>
        <dbReference type="EMBL" id="MBB6391159.1"/>
    </source>
</evidence>
<dbReference type="InterPro" id="IPR007899">
    <property type="entry name" value="CHAD_dom"/>
</dbReference>
<evidence type="ECO:0000313" key="3">
    <source>
        <dbReference type="Proteomes" id="UP000537775"/>
    </source>
</evidence>
<dbReference type="Proteomes" id="UP000537775">
    <property type="component" value="Unassembled WGS sequence"/>
</dbReference>
<organism evidence="2 3">
    <name type="scientific">Microbacterium thalassium</name>
    <dbReference type="NCBI Taxonomy" id="362649"/>
    <lineage>
        <taxon>Bacteria</taxon>
        <taxon>Bacillati</taxon>
        <taxon>Actinomycetota</taxon>
        <taxon>Actinomycetes</taxon>
        <taxon>Micrococcales</taxon>
        <taxon>Microbacteriaceae</taxon>
        <taxon>Microbacterium</taxon>
    </lineage>
</organism>
<dbReference type="PROSITE" id="PS51708">
    <property type="entry name" value="CHAD"/>
    <property type="match status" value="1"/>
</dbReference>
<reference evidence="2 3" key="1">
    <citation type="submission" date="2020-08" db="EMBL/GenBank/DDBJ databases">
        <title>Sequencing the genomes of 1000 actinobacteria strains.</title>
        <authorList>
            <person name="Klenk H.-P."/>
        </authorList>
    </citation>
    <scope>NUCLEOTIDE SEQUENCE [LARGE SCALE GENOMIC DNA]</scope>
    <source>
        <strain evidence="2 3">DSM 12511</strain>
    </source>
</reference>
<proteinExistence type="predicted"/>
<gene>
    <name evidence="2" type="ORF">HD594_001472</name>
</gene>
<dbReference type="PANTHER" id="PTHR39339">
    <property type="entry name" value="SLR1444 PROTEIN"/>
    <property type="match status" value="1"/>
</dbReference>
<feature type="domain" description="CHAD" evidence="1">
    <location>
        <begin position="3"/>
        <end position="290"/>
    </location>
</feature>